<protein>
    <recommendedName>
        <fullName evidence="1">MCM3-like winged helix domain-containing protein</fullName>
    </recommendedName>
</protein>
<reference evidence="2" key="1">
    <citation type="submission" date="2022-07" db="EMBL/GenBank/DDBJ databases">
        <title>Phylogenomic reconstructions and comparative analyses of Kickxellomycotina fungi.</title>
        <authorList>
            <person name="Reynolds N.K."/>
            <person name="Stajich J.E."/>
            <person name="Barry K."/>
            <person name="Grigoriev I.V."/>
            <person name="Crous P."/>
            <person name="Smith M.E."/>
        </authorList>
    </citation>
    <scope>NUCLEOTIDE SEQUENCE</scope>
    <source>
        <strain evidence="2">NRRL 1566</strain>
    </source>
</reference>
<sequence>MDVDAINTDRLALFKTQLSMAISEHRLDASMSPWSFPEPFLSIINDGLSGSSVFSINEAEQGLKAMEAENRLMFRDNMIIMM</sequence>
<comment type="caution">
    <text evidence="2">The sequence shown here is derived from an EMBL/GenBank/DDBJ whole genome shotgun (WGS) entry which is preliminary data.</text>
</comment>
<dbReference type="InterPro" id="IPR056575">
    <property type="entry name" value="WH_MCM3_C"/>
</dbReference>
<evidence type="ECO:0000313" key="2">
    <source>
        <dbReference type="EMBL" id="KAJ2846332.1"/>
    </source>
</evidence>
<name>A0A9W8LZ31_9FUNG</name>
<keyword evidence="3" id="KW-1185">Reference proteome</keyword>
<gene>
    <name evidence="2" type="ORF">IWW36_004402</name>
</gene>
<dbReference type="AlphaFoldDB" id="A0A9W8LZ31"/>
<accession>A0A9W8LZ31</accession>
<dbReference type="Pfam" id="PF23191">
    <property type="entry name" value="WHD_MCM3_C"/>
    <property type="match status" value="1"/>
</dbReference>
<dbReference type="OrthoDB" id="5593302at2759"/>
<evidence type="ECO:0000313" key="3">
    <source>
        <dbReference type="Proteomes" id="UP001139887"/>
    </source>
</evidence>
<proteinExistence type="predicted"/>
<feature type="domain" description="MCM3-like winged helix" evidence="1">
    <location>
        <begin position="5"/>
        <end position="81"/>
    </location>
</feature>
<dbReference type="Proteomes" id="UP001139887">
    <property type="component" value="Unassembled WGS sequence"/>
</dbReference>
<organism evidence="2 3">
    <name type="scientific">Coemansia brasiliensis</name>
    <dbReference type="NCBI Taxonomy" id="2650707"/>
    <lineage>
        <taxon>Eukaryota</taxon>
        <taxon>Fungi</taxon>
        <taxon>Fungi incertae sedis</taxon>
        <taxon>Zoopagomycota</taxon>
        <taxon>Kickxellomycotina</taxon>
        <taxon>Kickxellomycetes</taxon>
        <taxon>Kickxellales</taxon>
        <taxon>Kickxellaceae</taxon>
        <taxon>Coemansia</taxon>
    </lineage>
</organism>
<dbReference type="EMBL" id="JANBUW010000566">
    <property type="protein sequence ID" value="KAJ2846332.1"/>
    <property type="molecule type" value="Genomic_DNA"/>
</dbReference>
<evidence type="ECO:0000259" key="1">
    <source>
        <dbReference type="Pfam" id="PF23191"/>
    </source>
</evidence>